<proteinExistence type="inferred from homology"/>
<protein>
    <recommendedName>
        <fullName evidence="4">Protein KTI12 homolog</fullName>
    </recommendedName>
</protein>
<dbReference type="PANTHER" id="PTHR12435">
    <property type="match status" value="1"/>
</dbReference>
<dbReference type="EMBL" id="CAQQ02103592">
    <property type="status" value="NOT_ANNOTATED_CDS"/>
    <property type="molecule type" value="Genomic_DNA"/>
</dbReference>
<keyword evidence="6" id="KW-1185">Reference proteome</keyword>
<evidence type="ECO:0000313" key="5">
    <source>
        <dbReference type="EnsemblMetazoa" id="MESCA002616-PA"/>
    </source>
</evidence>
<dbReference type="EnsemblMetazoa" id="MESCA002616-RA">
    <property type="protein sequence ID" value="MESCA002616-PA"/>
    <property type="gene ID" value="MESCA002616"/>
</dbReference>
<sequence length="208" mass="24005">MPLIVVCGFPSSGKTSRAIELYNYFKDKKSKKVVLISENHLVQNSHYDKNEYFSNAHFEKLIRSSLKSQVIASLNTEDLVILDAGNYIKGYRYELYCASKLVTTTQCTLLCSCNKDAALNFNQNRDKSFEDYLGENNSLIPYSEQVFTELCQRFEEPNENCRWDKPLFITYPNEDLNLNEIDDVLYQGKKLAPNLSTQNVSQITIFFL</sequence>
<comment type="similarity">
    <text evidence="3">Belongs to the KTI12 family.</text>
</comment>
<dbReference type="Gene3D" id="3.40.50.300">
    <property type="entry name" value="P-loop containing nucleotide triphosphate hydrolases"/>
    <property type="match status" value="1"/>
</dbReference>
<dbReference type="OMA" id="WCAAREL"/>
<dbReference type="GO" id="GO:0005524">
    <property type="term" value="F:ATP binding"/>
    <property type="evidence" value="ECO:0007669"/>
    <property type="project" value="UniProtKB-KW"/>
</dbReference>
<evidence type="ECO:0000256" key="3">
    <source>
        <dbReference type="ARBA" id="ARBA00025768"/>
    </source>
</evidence>
<dbReference type="Proteomes" id="UP000015102">
    <property type="component" value="Unassembled WGS sequence"/>
</dbReference>
<evidence type="ECO:0000256" key="2">
    <source>
        <dbReference type="ARBA" id="ARBA00022840"/>
    </source>
</evidence>
<reference evidence="6" key="1">
    <citation type="submission" date="2013-02" db="EMBL/GenBank/DDBJ databases">
        <authorList>
            <person name="Hughes D."/>
        </authorList>
    </citation>
    <scope>NUCLEOTIDE SEQUENCE</scope>
    <source>
        <strain>Durham</strain>
        <strain evidence="6">NC isolate 2 -- Noor lab</strain>
    </source>
</reference>
<keyword evidence="1" id="KW-0547">Nucleotide-binding</keyword>
<dbReference type="HOGENOM" id="CLU_027147_3_0_1"/>
<organism evidence="5 6">
    <name type="scientific">Megaselia scalaris</name>
    <name type="common">Humpbacked fly</name>
    <name type="synonym">Phora scalaris</name>
    <dbReference type="NCBI Taxonomy" id="36166"/>
    <lineage>
        <taxon>Eukaryota</taxon>
        <taxon>Metazoa</taxon>
        <taxon>Ecdysozoa</taxon>
        <taxon>Arthropoda</taxon>
        <taxon>Hexapoda</taxon>
        <taxon>Insecta</taxon>
        <taxon>Pterygota</taxon>
        <taxon>Neoptera</taxon>
        <taxon>Endopterygota</taxon>
        <taxon>Diptera</taxon>
        <taxon>Brachycera</taxon>
        <taxon>Muscomorpha</taxon>
        <taxon>Platypezoidea</taxon>
        <taxon>Phoridae</taxon>
        <taxon>Megaseliini</taxon>
        <taxon>Megaselia</taxon>
    </lineage>
</organism>
<reference evidence="5" key="2">
    <citation type="submission" date="2015-06" db="UniProtKB">
        <authorList>
            <consortium name="EnsemblMetazoa"/>
        </authorList>
    </citation>
    <scope>IDENTIFICATION</scope>
</reference>
<dbReference type="STRING" id="36166.T1GGT5"/>
<dbReference type="InterPro" id="IPR013641">
    <property type="entry name" value="KTI12/PSTK"/>
</dbReference>
<dbReference type="SUPFAM" id="SSF52540">
    <property type="entry name" value="P-loop containing nucleoside triphosphate hydrolases"/>
    <property type="match status" value="1"/>
</dbReference>
<dbReference type="Pfam" id="PF08433">
    <property type="entry name" value="KTI12"/>
    <property type="match status" value="1"/>
</dbReference>
<name>T1GGT5_MEGSC</name>
<keyword evidence="2" id="KW-0067">ATP-binding</keyword>
<dbReference type="InterPro" id="IPR027417">
    <property type="entry name" value="P-loop_NTPase"/>
</dbReference>
<dbReference type="AlphaFoldDB" id="T1GGT5"/>
<dbReference type="EMBL" id="CAQQ02103593">
    <property type="status" value="NOT_ANNOTATED_CDS"/>
    <property type="molecule type" value="Genomic_DNA"/>
</dbReference>
<evidence type="ECO:0000256" key="4">
    <source>
        <dbReference type="ARBA" id="ARBA00026170"/>
    </source>
</evidence>
<evidence type="ECO:0000256" key="1">
    <source>
        <dbReference type="ARBA" id="ARBA00022741"/>
    </source>
</evidence>
<evidence type="ECO:0000313" key="6">
    <source>
        <dbReference type="Proteomes" id="UP000015102"/>
    </source>
</evidence>
<accession>T1GGT5</accession>